<accession>A0A9D1V9R3</accession>
<proteinExistence type="predicted"/>
<gene>
    <name evidence="1" type="ORF">H9741_08490</name>
</gene>
<dbReference type="EMBL" id="DXFX01000109">
    <property type="protein sequence ID" value="HIX08493.1"/>
    <property type="molecule type" value="Genomic_DNA"/>
</dbReference>
<evidence type="ECO:0000313" key="2">
    <source>
        <dbReference type="Proteomes" id="UP000824204"/>
    </source>
</evidence>
<reference evidence="1" key="1">
    <citation type="journal article" date="2021" name="PeerJ">
        <title>Extensive microbial diversity within the chicken gut microbiome revealed by metagenomics and culture.</title>
        <authorList>
            <person name="Gilroy R."/>
            <person name="Ravi A."/>
            <person name="Getino M."/>
            <person name="Pursley I."/>
            <person name="Horton D.L."/>
            <person name="Alikhan N.F."/>
            <person name="Baker D."/>
            <person name="Gharbi K."/>
            <person name="Hall N."/>
            <person name="Watson M."/>
            <person name="Adriaenssens E.M."/>
            <person name="Foster-Nyarko E."/>
            <person name="Jarju S."/>
            <person name="Secka A."/>
            <person name="Antonio M."/>
            <person name="Oren A."/>
            <person name="Chaudhuri R.R."/>
            <person name="La Ragione R."/>
            <person name="Hildebrand F."/>
            <person name="Pallen M.J."/>
        </authorList>
    </citation>
    <scope>NUCLEOTIDE SEQUENCE</scope>
    <source>
        <strain evidence="1">811</strain>
    </source>
</reference>
<dbReference type="AlphaFoldDB" id="A0A9D1V9R3"/>
<reference evidence="1" key="2">
    <citation type="submission" date="2021-04" db="EMBL/GenBank/DDBJ databases">
        <authorList>
            <person name="Gilroy R."/>
        </authorList>
    </citation>
    <scope>NUCLEOTIDE SEQUENCE</scope>
    <source>
        <strain evidence="1">811</strain>
    </source>
</reference>
<comment type="caution">
    <text evidence="1">The sequence shown here is derived from an EMBL/GenBank/DDBJ whole genome shotgun (WGS) entry which is preliminary data.</text>
</comment>
<sequence length="205" mass="24120">MLSEEEGNALFRVSLEEEECSFFINRYDYVRYVPFVELIFSNKLEKYRKAMQGEDSQNFAARTDGISLTHTFRRELKRFFRDFLPLQICPEKQLRLILDRDGRFSAEGVRPRRDFNAMEEVLFQFSCFSEVNRFWGMVQKTMGRTLKKPLFITLLVDSLDQSIPLSPFLVRAVPSDRQAFIFAENKNIEKRLTGSADGINLIRIF</sequence>
<evidence type="ECO:0000313" key="1">
    <source>
        <dbReference type="EMBL" id="HIX08493.1"/>
    </source>
</evidence>
<organism evidence="1 2">
    <name type="scientific">Candidatus Borkfalkia faecipullorum</name>
    <dbReference type="NCBI Taxonomy" id="2838510"/>
    <lineage>
        <taxon>Bacteria</taxon>
        <taxon>Bacillati</taxon>
        <taxon>Bacillota</taxon>
        <taxon>Clostridia</taxon>
        <taxon>Christensenellales</taxon>
        <taxon>Christensenellaceae</taxon>
        <taxon>Candidatus Borkfalkia</taxon>
    </lineage>
</organism>
<protein>
    <submittedName>
        <fullName evidence="1">Uncharacterized protein</fullName>
    </submittedName>
</protein>
<name>A0A9D1V9R3_9FIRM</name>
<dbReference type="Proteomes" id="UP000824204">
    <property type="component" value="Unassembled WGS sequence"/>
</dbReference>